<dbReference type="HOGENOM" id="CLU_2985912_0_0_3"/>
<name>B0BZD2_ACAM1</name>
<keyword evidence="1" id="KW-1133">Transmembrane helix</keyword>
<organism evidence="2 3">
    <name type="scientific">Acaryochloris marina (strain MBIC 11017)</name>
    <dbReference type="NCBI Taxonomy" id="329726"/>
    <lineage>
        <taxon>Bacteria</taxon>
        <taxon>Bacillati</taxon>
        <taxon>Cyanobacteriota</taxon>
        <taxon>Cyanophyceae</taxon>
        <taxon>Acaryochloridales</taxon>
        <taxon>Acaryochloridaceae</taxon>
        <taxon>Acaryochloris</taxon>
    </lineage>
</organism>
<dbReference type="EMBL" id="CP000828">
    <property type="protein sequence ID" value="ABW30677.1"/>
    <property type="molecule type" value="Genomic_DNA"/>
</dbReference>
<keyword evidence="3" id="KW-1185">Reference proteome</keyword>
<dbReference type="KEGG" id="amr:AM1_5732"/>
<feature type="transmembrane region" description="Helical" evidence="1">
    <location>
        <begin position="7"/>
        <end position="28"/>
    </location>
</feature>
<keyword evidence="1" id="KW-0472">Membrane</keyword>
<dbReference type="RefSeq" id="WP_010475219.1">
    <property type="nucleotide sequence ID" value="NC_009925.1"/>
</dbReference>
<accession>B0BZD2</accession>
<dbReference type="AlphaFoldDB" id="B0BZD2"/>
<evidence type="ECO:0000313" key="2">
    <source>
        <dbReference type="EMBL" id="ABW30677.1"/>
    </source>
</evidence>
<gene>
    <name evidence="2" type="ordered locus">AM1_5732</name>
</gene>
<evidence type="ECO:0000313" key="3">
    <source>
        <dbReference type="Proteomes" id="UP000000268"/>
    </source>
</evidence>
<reference evidence="2 3" key="1">
    <citation type="journal article" date="2008" name="Proc. Natl. Acad. Sci. U.S.A.">
        <title>Niche adaptation and genome expansion in the chlorophyll d-producing cyanobacterium Acaryochloris marina.</title>
        <authorList>
            <person name="Swingley W.D."/>
            <person name="Chen M."/>
            <person name="Cheung P.C."/>
            <person name="Conrad A.L."/>
            <person name="Dejesa L.C."/>
            <person name="Hao J."/>
            <person name="Honchak B.M."/>
            <person name="Karbach L.E."/>
            <person name="Kurdoglu A."/>
            <person name="Lahiri S."/>
            <person name="Mastrian S.D."/>
            <person name="Miyashita H."/>
            <person name="Page L."/>
            <person name="Ramakrishna P."/>
            <person name="Satoh S."/>
            <person name="Sattley W.M."/>
            <person name="Shimada Y."/>
            <person name="Taylor H.L."/>
            <person name="Tomo T."/>
            <person name="Tsuchiya T."/>
            <person name="Wang Z.T."/>
            <person name="Raymond J."/>
            <person name="Mimuro M."/>
            <person name="Blankenship R.E."/>
            <person name="Touchman J.W."/>
        </authorList>
    </citation>
    <scope>NUCLEOTIDE SEQUENCE [LARGE SCALE GENOMIC DNA]</scope>
    <source>
        <strain evidence="3">MBIC 11017</strain>
    </source>
</reference>
<evidence type="ECO:0000256" key="1">
    <source>
        <dbReference type="SAM" id="Phobius"/>
    </source>
</evidence>
<sequence>MNTVQKQFILISHAAAITLALPFFGYSIQWLNNANTMPASVIHPSHQIEAQTTAWIS</sequence>
<proteinExistence type="predicted"/>
<dbReference type="Proteomes" id="UP000000268">
    <property type="component" value="Chromosome"/>
</dbReference>
<dbReference type="STRING" id="329726.AM1_5732"/>
<protein>
    <submittedName>
        <fullName evidence="2">Uncharacterized protein</fullName>
    </submittedName>
</protein>
<keyword evidence="1" id="KW-0812">Transmembrane</keyword>